<accession>A0A158R614</accession>
<dbReference type="GO" id="GO:0007411">
    <property type="term" value="P:axon guidance"/>
    <property type="evidence" value="ECO:0007669"/>
    <property type="project" value="TreeGrafter"/>
</dbReference>
<proteinExistence type="inferred from homology"/>
<dbReference type="PROSITE" id="PS51551">
    <property type="entry name" value="EPHRIN_RBD_2"/>
    <property type="match status" value="1"/>
</dbReference>
<organism evidence="10 11">
    <name type="scientific">Syphacia muris</name>
    <dbReference type="NCBI Taxonomy" id="451379"/>
    <lineage>
        <taxon>Eukaryota</taxon>
        <taxon>Metazoa</taxon>
        <taxon>Ecdysozoa</taxon>
        <taxon>Nematoda</taxon>
        <taxon>Chromadorea</taxon>
        <taxon>Rhabditida</taxon>
        <taxon>Spirurina</taxon>
        <taxon>Oxyuridomorpha</taxon>
        <taxon>Oxyuroidea</taxon>
        <taxon>Oxyuridae</taxon>
        <taxon>Syphacia</taxon>
    </lineage>
</organism>
<evidence type="ECO:0000256" key="6">
    <source>
        <dbReference type="PROSITE-ProRule" id="PRU00884"/>
    </source>
</evidence>
<dbReference type="PANTHER" id="PTHR11304:SF29">
    <property type="entry name" value="EPHRIN"/>
    <property type="match status" value="1"/>
</dbReference>
<evidence type="ECO:0000313" key="11">
    <source>
        <dbReference type="WBParaSite" id="SMUV_0000906001-mRNA-1"/>
    </source>
</evidence>
<keyword evidence="3 7" id="KW-0472">Membrane</keyword>
<evidence type="ECO:0000256" key="2">
    <source>
        <dbReference type="ARBA" id="ARBA00022729"/>
    </source>
</evidence>
<dbReference type="InterPro" id="IPR001799">
    <property type="entry name" value="Ephrin_RBD"/>
</dbReference>
<dbReference type="AlphaFoldDB" id="A0A158R614"/>
<dbReference type="GO" id="GO:0046875">
    <property type="term" value="F:ephrin receptor binding"/>
    <property type="evidence" value="ECO:0007669"/>
    <property type="project" value="TreeGrafter"/>
</dbReference>
<dbReference type="WBParaSite" id="SMUV_0000906001-mRNA-1">
    <property type="protein sequence ID" value="SMUV_0000906001-mRNA-1"/>
    <property type="gene ID" value="SMUV_0000906001"/>
</dbReference>
<keyword evidence="2" id="KW-0732">Signal</keyword>
<dbReference type="STRING" id="451379.A0A158R614"/>
<comment type="caution">
    <text evidence="6">Lacks conserved residue(s) required for the propagation of feature annotation.</text>
</comment>
<evidence type="ECO:0000256" key="4">
    <source>
        <dbReference type="ARBA" id="ARBA00023157"/>
    </source>
</evidence>
<dbReference type="SUPFAM" id="SSF49503">
    <property type="entry name" value="Cupredoxins"/>
    <property type="match status" value="1"/>
</dbReference>
<evidence type="ECO:0000256" key="7">
    <source>
        <dbReference type="RuleBase" id="RU004375"/>
    </source>
</evidence>
<evidence type="ECO:0000256" key="3">
    <source>
        <dbReference type="ARBA" id="ARBA00023136"/>
    </source>
</evidence>
<keyword evidence="5" id="KW-0325">Glycoprotein</keyword>
<sequence length="199" mass="22337">MHVERARHLRFDISNTDHVITVGLNDRVKIVCPSPSKESYEYSKIYAVSSEDYEGCVVSNGRLIGVCKDRNKQSTITFAFRNQSPVPGALTFESGKSYYFISTSNGTKEGINNTYDGLCKTKHMKLKLEVISGNLSQSLHHDTSKTSSQVEMPTSLFYVIHSSDSLFGQDNDDDGSAQMTGINYLLILFVVLLSLQFWW</sequence>
<dbReference type="InterPro" id="IPR008972">
    <property type="entry name" value="Cupredoxin"/>
</dbReference>
<protein>
    <submittedName>
        <fullName evidence="11">Ephrin RBD domain-containing protein</fullName>
    </submittedName>
</protein>
<dbReference type="GO" id="GO:0005886">
    <property type="term" value="C:plasma membrane"/>
    <property type="evidence" value="ECO:0007669"/>
    <property type="project" value="TreeGrafter"/>
</dbReference>
<dbReference type="CDD" id="cd02675">
    <property type="entry name" value="Ephrin_ectodomain"/>
    <property type="match status" value="1"/>
</dbReference>
<dbReference type="InterPro" id="IPR031328">
    <property type="entry name" value="Ephrin"/>
</dbReference>
<comment type="subcellular location">
    <subcellularLocation>
        <location evidence="1">Membrane</location>
    </subcellularLocation>
</comment>
<dbReference type="Pfam" id="PF00812">
    <property type="entry name" value="Ephrin"/>
    <property type="match status" value="1"/>
</dbReference>
<keyword evidence="8" id="KW-1133">Transmembrane helix</keyword>
<dbReference type="PANTHER" id="PTHR11304">
    <property type="entry name" value="EPHRIN"/>
    <property type="match status" value="1"/>
</dbReference>
<dbReference type="PRINTS" id="PR01347">
    <property type="entry name" value="EPHRIN"/>
</dbReference>
<name>A0A158R614_9BILA</name>
<evidence type="ECO:0000256" key="8">
    <source>
        <dbReference type="SAM" id="Phobius"/>
    </source>
</evidence>
<keyword evidence="10" id="KW-1185">Reference proteome</keyword>
<keyword evidence="4" id="KW-1015">Disulfide bond</keyword>
<keyword evidence="8" id="KW-0812">Transmembrane</keyword>
<feature type="transmembrane region" description="Helical" evidence="8">
    <location>
        <begin position="181"/>
        <end position="198"/>
    </location>
</feature>
<evidence type="ECO:0000256" key="5">
    <source>
        <dbReference type="ARBA" id="ARBA00023180"/>
    </source>
</evidence>
<reference evidence="11" key="1">
    <citation type="submission" date="2016-04" db="UniProtKB">
        <authorList>
            <consortium name="WormBaseParasite"/>
        </authorList>
    </citation>
    <scope>IDENTIFICATION</scope>
</reference>
<dbReference type="Proteomes" id="UP000046393">
    <property type="component" value="Unplaced"/>
</dbReference>
<comment type="similarity">
    <text evidence="6 7">Belongs to the ephrin family.</text>
</comment>
<dbReference type="GO" id="GO:0048013">
    <property type="term" value="P:ephrin receptor signaling pathway"/>
    <property type="evidence" value="ECO:0007669"/>
    <property type="project" value="TreeGrafter"/>
</dbReference>
<dbReference type="Gene3D" id="2.60.40.420">
    <property type="entry name" value="Cupredoxins - blue copper proteins"/>
    <property type="match status" value="1"/>
</dbReference>
<evidence type="ECO:0000259" key="9">
    <source>
        <dbReference type="PROSITE" id="PS51551"/>
    </source>
</evidence>
<feature type="domain" description="Ephrin RBD" evidence="9">
    <location>
        <begin position="1"/>
        <end position="130"/>
    </location>
</feature>
<evidence type="ECO:0000256" key="1">
    <source>
        <dbReference type="ARBA" id="ARBA00004370"/>
    </source>
</evidence>
<evidence type="ECO:0000313" key="10">
    <source>
        <dbReference type="Proteomes" id="UP000046393"/>
    </source>
</evidence>